<sequence>MRKVYIRADADNQIGFGHFIRCVALADIIKSKYDVVLFSQNPSHFQYNECEGICRLESLPSDDTKFDTFLSILHGSEIVVLDNYFFKSEYQKAIKTKGCSLVVLGSNDRHYYADAVINFTNLSASQFSKEPYTKMCLGLQWSILRKPFYGSTAIDRKANSFIICIGGTDQFCFAEKFSSVLLSHYPQLLIKVLSTDRIGEQRITQFHRRSIFTGINLSADEMAMEFRSAEYVLVSASGVAIEALSQEANVISGYYVPNQHNIYKTLVAEDYIWPIGDFSHPQCTDLLLDAVHSIEAGQSKKQFVAHSTIDLYTKLFDTL</sequence>
<dbReference type="Gene3D" id="3.40.50.2000">
    <property type="entry name" value="Glycogen Phosphorylase B"/>
    <property type="match status" value="1"/>
</dbReference>
<reference evidence="1 2" key="1">
    <citation type="submission" date="2019-02" db="EMBL/GenBank/DDBJ databases">
        <authorList>
            <consortium name="Pathogen Informatics"/>
        </authorList>
    </citation>
    <scope>NUCLEOTIDE SEQUENCE [LARGE SCALE GENOMIC DNA]</scope>
    <source>
        <strain evidence="1 2">3012STDY7078512</strain>
    </source>
</reference>
<dbReference type="Gene3D" id="3.40.50.11190">
    <property type="match status" value="1"/>
</dbReference>
<dbReference type="Proteomes" id="UP000396835">
    <property type="component" value="Unassembled WGS sequence"/>
</dbReference>
<dbReference type="AlphaFoldDB" id="A0A449I7R6"/>
<dbReference type="EMBL" id="CAACYH010000007">
    <property type="protein sequence ID" value="VFB15462.1"/>
    <property type="molecule type" value="Genomic_DNA"/>
</dbReference>
<name>A0A449I7R6_9BACE</name>
<gene>
    <name evidence="1" type="ORF">NCTC7812_03051</name>
</gene>
<dbReference type="OrthoDB" id="6290225at2"/>
<protein>
    <submittedName>
        <fullName evidence="1">Putative LPS biosynthesis Acetyltransferase</fullName>
    </submittedName>
</protein>
<evidence type="ECO:0000313" key="1">
    <source>
        <dbReference type="EMBL" id="VFB15462.1"/>
    </source>
</evidence>
<proteinExistence type="predicted"/>
<dbReference type="GO" id="GO:0016740">
    <property type="term" value="F:transferase activity"/>
    <property type="evidence" value="ECO:0007669"/>
    <property type="project" value="UniProtKB-KW"/>
</dbReference>
<organism evidence="1 2">
    <name type="scientific">Prevotella heparinolytica</name>
    <dbReference type="NCBI Taxonomy" id="28113"/>
    <lineage>
        <taxon>Bacteria</taxon>
        <taxon>Pseudomonadati</taxon>
        <taxon>Bacteroidota</taxon>
        <taxon>Bacteroidia</taxon>
        <taxon>Bacteroidales</taxon>
        <taxon>Bacteroidaceae</taxon>
        <taxon>Bacteroides</taxon>
    </lineage>
</organism>
<dbReference type="RefSeq" id="WP_131753082.1">
    <property type="nucleotide sequence ID" value="NZ_CAACYH010000007.1"/>
</dbReference>
<accession>A0A449I7R6</accession>
<evidence type="ECO:0000313" key="2">
    <source>
        <dbReference type="Proteomes" id="UP000396835"/>
    </source>
</evidence>
<keyword evidence="1" id="KW-0808">Transferase</keyword>